<sequence length="67" mass="6952">MKLPGIDVTTYVTLAEVVTAGHDKVMKRFATIEVALTGTSGSPSGITTLEAVTLEDPKAFVATTVTV</sequence>
<protein>
    <submittedName>
        <fullName evidence="1">Unannotated protein</fullName>
    </submittedName>
</protein>
<proteinExistence type="predicted"/>
<evidence type="ECO:0000313" key="1">
    <source>
        <dbReference type="EMBL" id="CAB4608521.1"/>
    </source>
</evidence>
<name>A0A6J6H4J4_9ZZZZ</name>
<reference evidence="1" key="1">
    <citation type="submission" date="2020-05" db="EMBL/GenBank/DDBJ databases">
        <authorList>
            <person name="Chiriac C."/>
            <person name="Salcher M."/>
            <person name="Ghai R."/>
            <person name="Kavagutti S V."/>
        </authorList>
    </citation>
    <scope>NUCLEOTIDE SEQUENCE</scope>
</reference>
<dbReference type="AlphaFoldDB" id="A0A6J6H4J4"/>
<gene>
    <name evidence="1" type="ORF">UFOPK1808_01216</name>
</gene>
<dbReference type="EMBL" id="CAEZUL010000169">
    <property type="protein sequence ID" value="CAB4608521.1"/>
    <property type="molecule type" value="Genomic_DNA"/>
</dbReference>
<organism evidence="1">
    <name type="scientific">freshwater metagenome</name>
    <dbReference type="NCBI Taxonomy" id="449393"/>
    <lineage>
        <taxon>unclassified sequences</taxon>
        <taxon>metagenomes</taxon>
        <taxon>ecological metagenomes</taxon>
    </lineage>
</organism>
<accession>A0A6J6H4J4</accession>